<evidence type="ECO:0000256" key="1">
    <source>
        <dbReference type="ARBA" id="ARBA00005591"/>
    </source>
</evidence>
<evidence type="ECO:0000259" key="5">
    <source>
        <dbReference type="Pfam" id="PF01625"/>
    </source>
</evidence>
<dbReference type="InterPro" id="IPR002569">
    <property type="entry name" value="Met_Sox_Rdtase_MsrA_dom"/>
</dbReference>
<dbReference type="Pfam" id="PF01625">
    <property type="entry name" value="PMSR"/>
    <property type="match status" value="1"/>
</dbReference>
<keyword evidence="3" id="KW-0560">Oxidoreductase</keyword>
<evidence type="ECO:0000256" key="3">
    <source>
        <dbReference type="ARBA" id="ARBA00023002"/>
    </source>
</evidence>
<accession>A0AAW1R491</accession>
<dbReference type="GO" id="GO:0008113">
    <property type="term" value="F:peptide-methionine (S)-S-oxide reductase activity"/>
    <property type="evidence" value="ECO:0007669"/>
    <property type="project" value="UniProtKB-EC"/>
</dbReference>
<dbReference type="PANTHER" id="PTHR43774">
    <property type="entry name" value="PEPTIDE METHIONINE SULFOXIDE REDUCTASE"/>
    <property type="match status" value="1"/>
</dbReference>
<comment type="similarity">
    <text evidence="1">Belongs to the MsrA Met sulfoxide reductase family.</text>
</comment>
<dbReference type="HAMAP" id="MF_01401">
    <property type="entry name" value="MsrA"/>
    <property type="match status" value="1"/>
</dbReference>
<dbReference type="AlphaFoldDB" id="A0AAW1R491"/>
<dbReference type="Gene3D" id="3.30.1060.10">
    <property type="entry name" value="Peptide methionine sulphoxide reductase MsrA"/>
    <property type="match status" value="1"/>
</dbReference>
<dbReference type="Proteomes" id="UP001489004">
    <property type="component" value="Unassembled WGS sequence"/>
</dbReference>
<keyword evidence="7" id="KW-1185">Reference proteome</keyword>
<evidence type="ECO:0000313" key="6">
    <source>
        <dbReference type="EMBL" id="KAK9828618.1"/>
    </source>
</evidence>
<sequence>MPAEHGIRGQATSTSGAGQPETATFALGCFWCPESKFSKLEGVVNTRVGYTGGSNLSPTYNTVCSNDGHTEAVKIEFDPHLISYERLLKEFFNEHDPSRQAGKAQYKSAVWTHSDAQATAVAQQIKQYEDRTGKKVATDVAPAGSWHDAEEYHQKYYEKAGRRGG</sequence>
<dbReference type="EMBL" id="JALJOR010000001">
    <property type="protein sequence ID" value="KAK9828618.1"/>
    <property type="molecule type" value="Genomic_DNA"/>
</dbReference>
<dbReference type="InterPro" id="IPR036509">
    <property type="entry name" value="Met_Sox_Rdtase_MsrA_sf"/>
</dbReference>
<evidence type="ECO:0000313" key="7">
    <source>
        <dbReference type="Proteomes" id="UP001489004"/>
    </source>
</evidence>
<name>A0AAW1R491_9CHLO</name>
<evidence type="ECO:0000256" key="2">
    <source>
        <dbReference type="ARBA" id="ARBA00012502"/>
    </source>
</evidence>
<dbReference type="PANTHER" id="PTHR43774:SF1">
    <property type="entry name" value="PEPTIDE METHIONINE SULFOXIDE REDUCTASE MSRA 2"/>
    <property type="match status" value="1"/>
</dbReference>
<organism evidence="6 7">
    <name type="scientific">[Myrmecia] bisecta</name>
    <dbReference type="NCBI Taxonomy" id="41462"/>
    <lineage>
        <taxon>Eukaryota</taxon>
        <taxon>Viridiplantae</taxon>
        <taxon>Chlorophyta</taxon>
        <taxon>core chlorophytes</taxon>
        <taxon>Trebouxiophyceae</taxon>
        <taxon>Trebouxiales</taxon>
        <taxon>Trebouxiaceae</taxon>
        <taxon>Myrmecia</taxon>
    </lineage>
</organism>
<proteinExistence type="inferred from homology"/>
<dbReference type="EC" id="1.8.4.11" evidence="2"/>
<comment type="caution">
    <text evidence="6">The sequence shown here is derived from an EMBL/GenBank/DDBJ whole genome shotgun (WGS) entry which is preliminary data.</text>
</comment>
<reference evidence="6 7" key="1">
    <citation type="journal article" date="2024" name="Nat. Commun.">
        <title>Phylogenomics reveals the evolutionary origins of lichenization in chlorophyte algae.</title>
        <authorList>
            <person name="Puginier C."/>
            <person name="Libourel C."/>
            <person name="Otte J."/>
            <person name="Skaloud P."/>
            <person name="Haon M."/>
            <person name="Grisel S."/>
            <person name="Petersen M."/>
            <person name="Berrin J.G."/>
            <person name="Delaux P.M."/>
            <person name="Dal Grande F."/>
            <person name="Keller J."/>
        </authorList>
    </citation>
    <scope>NUCLEOTIDE SEQUENCE [LARGE SCALE GENOMIC DNA]</scope>
    <source>
        <strain evidence="6 7">SAG 2043</strain>
    </source>
</reference>
<evidence type="ECO:0000256" key="4">
    <source>
        <dbReference type="ARBA" id="ARBA00030643"/>
    </source>
</evidence>
<protein>
    <recommendedName>
        <fullName evidence="2">peptide-methionine (S)-S-oxide reductase</fullName>
        <ecNumber evidence="2">1.8.4.11</ecNumber>
    </recommendedName>
    <alternativeName>
        <fullName evidence="4">Peptide-methionine (S)-S-oxide reductase</fullName>
    </alternativeName>
</protein>
<gene>
    <name evidence="6" type="ORF">WJX72_001061</name>
</gene>
<dbReference type="SUPFAM" id="SSF55068">
    <property type="entry name" value="Peptide methionine sulfoxide reductase"/>
    <property type="match status" value="1"/>
</dbReference>
<dbReference type="NCBIfam" id="TIGR00401">
    <property type="entry name" value="msrA"/>
    <property type="match status" value="1"/>
</dbReference>
<feature type="domain" description="Peptide methionine sulphoxide reductase MsrA" evidence="5">
    <location>
        <begin position="22"/>
        <end position="160"/>
    </location>
</feature>